<dbReference type="GO" id="GO:0019843">
    <property type="term" value="F:rRNA binding"/>
    <property type="evidence" value="ECO:0007669"/>
    <property type="project" value="UniProtKB-UniRule"/>
</dbReference>
<dbReference type="NCBIfam" id="TIGR00029">
    <property type="entry name" value="S20"/>
    <property type="match status" value="1"/>
</dbReference>
<evidence type="ECO:0000313" key="8">
    <source>
        <dbReference type="EMBL" id="KKQ11532.1"/>
    </source>
</evidence>
<feature type="compositionally biased region" description="Basic and acidic residues" evidence="7">
    <location>
        <begin position="7"/>
        <end position="20"/>
    </location>
</feature>
<evidence type="ECO:0000256" key="7">
    <source>
        <dbReference type="SAM" id="MobiDB-lite"/>
    </source>
</evidence>
<evidence type="ECO:0000256" key="2">
    <source>
        <dbReference type="ARBA" id="ARBA00022884"/>
    </source>
</evidence>
<evidence type="ECO:0000256" key="6">
    <source>
        <dbReference type="HAMAP-Rule" id="MF_00500"/>
    </source>
</evidence>
<dbReference type="Proteomes" id="UP000034075">
    <property type="component" value="Unassembled WGS sequence"/>
</dbReference>
<dbReference type="GO" id="GO:0006412">
    <property type="term" value="P:translation"/>
    <property type="evidence" value="ECO:0007669"/>
    <property type="project" value="UniProtKB-UniRule"/>
</dbReference>
<dbReference type="InterPro" id="IPR036510">
    <property type="entry name" value="Ribosomal_bS20_sf"/>
</dbReference>
<dbReference type="Pfam" id="PF01649">
    <property type="entry name" value="Ribosomal_S20p"/>
    <property type="match status" value="1"/>
</dbReference>
<comment type="caution">
    <text evidence="8">The sequence shown here is derived from an EMBL/GenBank/DDBJ whole genome shotgun (WGS) entry which is preliminary data.</text>
</comment>
<dbReference type="GO" id="GO:0003735">
    <property type="term" value="F:structural constituent of ribosome"/>
    <property type="evidence" value="ECO:0007669"/>
    <property type="project" value="InterPro"/>
</dbReference>
<reference evidence="8 9" key="1">
    <citation type="journal article" date="2015" name="Nature">
        <title>rRNA introns, odd ribosomes, and small enigmatic genomes across a large radiation of phyla.</title>
        <authorList>
            <person name="Brown C.T."/>
            <person name="Hug L.A."/>
            <person name="Thomas B.C."/>
            <person name="Sharon I."/>
            <person name="Castelle C.J."/>
            <person name="Singh A."/>
            <person name="Wilkins M.J."/>
            <person name="Williams K.H."/>
            <person name="Banfield J.F."/>
        </authorList>
    </citation>
    <scope>NUCLEOTIDE SEQUENCE [LARGE SCALE GENOMIC DNA]</scope>
</reference>
<organism evidence="8 9">
    <name type="scientific">candidate division WS6 bacterium GW2011_GWC2_36_7</name>
    <dbReference type="NCBI Taxonomy" id="1619091"/>
    <lineage>
        <taxon>Bacteria</taxon>
        <taxon>Candidatus Dojkabacteria</taxon>
    </lineage>
</organism>
<dbReference type="AlphaFoldDB" id="A0A0G0F159"/>
<name>A0A0G0F159_9BACT</name>
<keyword evidence="3 6" id="KW-0689">Ribosomal protein</keyword>
<evidence type="ECO:0000256" key="5">
    <source>
        <dbReference type="ARBA" id="ARBA00035136"/>
    </source>
</evidence>
<dbReference type="GO" id="GO:0005840">
    <property type="term" value="C:ribosome"/>
    <property type="evidence" value="ECO:0007669"/>
    <property type="project" value="UniProtKB-KW"/>
</dbReference>
<dbReference type="EMBL" id="LBSF01000024">
    <property type="protein sequence ID" value="KKQ11532.1"/>
    <property type="molecule type" value="Genomic_DNA"/>
</dbReference>
<dbReference type="Gene3D" id="1.20.58.110">
    <property type="entry name" value="Ribosomal protein S20"/>
    <property type="match status" value="1"/>
</dbReference>
<comment type="function">
    <text evidence="6">Binds directly to 16S ribosomal RNA.</text>
</comment>
<dbReference type="InterPro" id="IPR002583">
    <property type="entry name" value="Ribosomal_bS20"/>
</dbReference>
<evidence type="ECO:0000313" key="9">
    <source>
        <dbReference type="Proteomes" id="UP000034075"/>
    </source>
</evidence>
<evidence type="ECO:0000256" key="3">
    <source>
        <dbReference type="ARBA" id="ARBA00022980"/>
    </source>
</evidence>
<proteinExistence type="inferred from homology"/>
<sequence length="98" mass="11267">MPNLKTSIKDLRSSKRKEINNDRLRVRSKKAIKKFKTLVAENNPEEAKVTLKHIYKVLDKAAKKNVIKDNKADRLKGRLTKNLNKLTQNNVQTAKKSA</sequence>
<gene>
    <name evidence="6" type="primary">rpsT</name>
    <name evidence="8" type="ORF">US24_C0024G0012</name>
</gene>
<protein>
    <recommendedName>
        <fullName evidence="5 6">Small ribosomal subunit protein bS20</fullName>
    </recommendedName>
</protein>
<keyword evidence="1 6" id="KW-0699">rRNA-binding</keyword>
<keyword evidence="2 6" id="KW-0694">RNA-binding</keyword>
<keyword evidence="4 6" id="KW-0687">Ribonucleoprotein</keyword>
<feature type="region of interest" description="Disordered" evidence="7">
    <location>
        <begin position="1"/>
        <end position="20"/>
    </location>
</feature>
<dbReference type="GO" id="GO:1990904">
    <property type="term" value="C:ribonucleoprotein complex"/>
    <property type="evidence" value="ECO:0007669"/>
    <property type="project" value="UniProtKB-KW"/>
</dbReference>
<evidence type="ECO:0000256" key="1">
    <source>
        <dbReference type="ARBA" id="ARBA00022730"/>
    </source>
</evidence>
<accession>A0A0G0F159</accession>
<comment type="similarity">
    <text evidence="6">Belongs to the bacterial ribosomal protein bS20 family.</text>
</comment>
<evidence type="ECO:0000256" key="4">
    <source>
        <dbReference type="ARBA" id="ARBA00023274"/>
    </source>
</evidence>
<dbReference type="HAMAP" id="MF_00500">
    <property type="entry name" value="Ribosomal_bS20"/>
    <property type="match status" value="1"/>
</dbReference>
<dbReference type="SUPFAM" id="SSF46992">
    <property type="entry name" value="Ribosomal protein S20"/>
    <property type="match status" value="1"/>
</dbReference>